<name>A0AAV4C638_9GAST</name>
<dbReference type="SMART" id="SM00271">
    <property type="entry name" value="DnaJ"/>
    <property type="match status" value="1"/>
</dbReference>
<dbReference type="InterPro" id="IPR001623">
    <property type="entry name" value="DnaJ_domain"/>
</dbReference>
<dbReference type="GO" id="GO:0001671">
    <property type="term" value="F:ATPase activator activity"/>
    <property type="evidence" value="ECO:0007669"/>
    <property type="project" value="TreeGrafter"/>
</dbReference>
<dbReference type="PANTHER" id="PTHR45255:SF1">
    <property type="entry name" value="DNAJ HOMOLOG SUBFAMILY C MEMBER 24"/>
    <property type="match status" value="1"/>
</dbReference>
<dbReference type="InterPro" id="IPR036671">
    <property type="entry name" value="DPH_MB_sf"/>
</dbReference>
<dbReference type="SUPFAM" id="SSF144217">
    <property type="entry name" value="CSL zinc finger"/>
    <property type="match status" value="1"/>
</dbReference>
<dbReference type="EMBL" id="BLXT01005793">
    <property type="protein sequence ID" value="GFO26144.1"/>
    <property type="molecule type" value="Genomic_DNA"/>
</dbReference>
<reference evidence="7 8" key="1">
    <citation type="journal article" date="2021" name="Elife">
        <title>Chloroplast acquisition without the gene transfer in kleptoplastic sea slugs, Plakobranchus ocellatus.</title>
        <authorList>
            <person name="Maeda T."/>
            <person name="Takahashi S."/>
            <person name="Yoshida T."/>
            <person name="Shimamura S."/>
            <person name="Takaki Y."/>
            <person name="Nagai Y."/>
            <person name="Toyoda A."/>
            <person name="Suzuki Y."/>
            <person name="Arimoto A."/>
            <person name="Ishii H."/>
            <person name="Satoh N."/>
            <person name="Nishiyama T."/>
            <person name="Hasebe M."/>
            <person name="Maruyama T."/>
            <person name="Minagawa J."/>
            <person name="Obokata J."/>
            <person name="Shigenobu S."/>
        </authorList>
    </citation>
    <scope>NUCLEOTIDE SEQUENCE [LARGE SCALE GENOMIC DNA]</scope>
</reference>
<dbReference type="Pfam" id="PF05207">
    <property type="entry name" value="Zn_ribbon_CSL"/>
    <property type="match status" value="1"/>
</dbReference>
<evidence type="ECO:0000256" key="4">
    <source>
        <dbReference type="ARBA" id="ARBA00023004"/>
    </source>
</evidence>
<sequence>MENLYDVLQCEHTASRDELRRAYLRLARVHHPDKISQREVVEKASVLPSSKLSLSSFESKLRAEQKSADSLSTEIESSSLSFSEYGCASYNDSVGKDHASGCNFVKIDKAWKILGDPQLRAAYDIKWHDRCLAQEYPIQDTVHFKEFSFDSEEEMFMYPCRCGSDFVLTEFESQLFYDIVCCDTCSFAVKVCYDGS</sequence>
<organism evidence="7 8">
    <name type="scientific">Plakobranchus ocellatus</name>
    <dbReference type="NCBI Taxonomy" id="259542"/>
    <lineage>
        <taxon>Eukaryota</taxon>
        <taxon>Metazoa</taxon>
        <taxon>Spiralia</taxon>
        <taxon>Lophotrochozoa</taxon>
        <taxon>Mollusca</taxon>
        <taxon>Gastropoda</taxon>
        <taxon>Heterobranchia</taxon>
        <taxon>Euthyneura</taxon>
        <taxon>Panpulmonata</taxon>
        <taxon>Sacoglossa</taxon>
        <taxon>Placobranchoidea</taxon>
        <taxon>Plakobranchidae</taxon>
        <taxon>Plakobranchus</taxon>
    </lineage>
</organism>
<dbReference type="CDD" id="cd06257">
    <property type="entry name" value="DnaJ"/>
    <property type="match status" value="1"/>
</dbReference>
<dbReference type="AlphaFoldDB" id="A0AAV4C638"/>
<evidence type="ECO:0000313" key="8">
    <source>
        <dbReference type="Proteomes" id="UP000735302"/>
    </source>
</evidence>
<feature type="domain" description="J" evidence="5">
    <location>
        <begin position="3"/>
        <end position="127"/>
    </location>
</feature>
<dbReference type="PROSITE" id="PS50076">
    <property type="entry name" value="DNAJ_2"/>
    <property type="match status" value="1"/>
</dbReference>
<keyword evidence="2" id="KW-0479">Metal-binding</keyword>
<evidence type="ECO:0000313" key="7">
    <source>
        <dbReference type="EMBL" id="GFO26144.1"/>
    </source>
</evidence>
<comment type="similarity">
    <text evidence="1">Belongs to the DPH4 family.</text>
</comment>
<dbReference type="InterPro" id="IPR036869">
    <property type="entry name" value="J_dom_sf"/>
</dbReference>
<evidence type="ECO:0000256" key="1">
    <source>
        <dbReference type="ARBA" id="ARBA00006169"/>
    </source>
</evidence>
<gene>
    <name evidence="7" type="ORF">PoB_005264900</name>
</gene>
<dbReference type="Gene3D" id="3.10.660.10">
    <property type="entry name" value="DPH Zinc finger"/>
    <property type="match status" value="1"/>
</dbReference>
<dbReference type="Gene3D" id="1.10.287.110">
    <property type="entry name" value="DnaJ domain"/>
    <property type="match status" value="1"/>
</dbReference>
<dbReference type="GO" id="GO:0008198">
    <property type="term" value="F:ferrous iron binding"/>
    <property type="evidence" value="ECO:0007669"/>
    <property type="project" value="TreeGrafter"/>
</dbReference>
<evidence type="ECO:0000259" key="6">
    <source>
        <dbReference type="PROSITE" id="PS51074"/>
    </source>
</evidence>
<proteinExistence type="inferred from homology"/>
<evidence type="ECO:0000259" key="5">
    <source>
        <dbReference type="PROSITE" id="PS50076"/>
    </source>
</evidence>
<feature type="domain" description="DPH-type MB" evidence="6">
    <location>
        <begin position="138"/>
        <end position="194"/>
    </location>
</feature>
<dbReference type="PANTHER" id="PTHR45255">
    <property type="entry name" value="DNAJ HOMOLOG SUBFAMILY C MEMBER 24"/>
    <property type="match status" value="1"/>
</dbReference>
<comment type="caution">
    <text evidence="7">The sequence shown here is derived from an EMBL/GenBank/DDBJ whole genome shotgun (WGS) entry which is preliminary data.</text>
</comment>
<accession>A0AAV4C638</accession>
<dbReference type="Pfam" id="PF00226">
    <property type="entry name" value="DnaJ"/>
    <property type="match status" value="1"/>
</dbReference>
<dbReference type="PRINTS" id="PR00625">
    <property type="entry name" value="JDOMAIN"/>
</dbReference>
<dbReference type="InterPro" id="IPR007872">
    <property type="entry name" value="DPH_MB_dom"/>
</dbReference>
<dbReference type="PROSITE" id="PS51074">
    <property type="entry name" value="DPH_MB"/>
    <property type="match status" value="1"/>
</dbReference>
<keyword evidence="4" id="KW-0408">Iron</keyword>
<dbReference type="Proteomes" id="UP000735302">
    <property type="component" value="Unassembled WGS sequence"/>
</dbReference>
<protein>
    <submittedName>
        <fullName evidence="7">Dnaj-like protein subfamily c member 24</fullName>
    </submittedName>
</protein>
<keyword evidence="8" id="KW-1185">Reference proteome</keyword>
<dbReference type="SUPFAM" id="SSF46565">
    <property type="entry name" value="Chaperone J-domain"/>
    <property type="match status" value="1"/>
</dbReference>
<keyword evidence="3" id="KW-0862">Zinc</keyword>
<evidence type="ECO:0000256" key="3">
    <source>
        <dbReference type="ARBA" id="ARBA00022833"/>
    </source>
</evidence>
<evidence type="ECO:0000256" key="2">
    <source>
        <dbReference type="ARBA" id="ARBA00022723"/>
    </source>
</evidence>